<accession>R9B3J9</accession>
<dbReference type="Pfam" id="PF07603">
    <property type="entry name" value="Lcl_C"/>
    <property type="match status" value="1"/>
</dbReference>
<evidence type="ECO:0000256" key="1">
    <source>
        <dbReference type="SAM" id="MobiDB-lite"/>
    </source>
</evidence>
<dbReference type="Proteomes" id="UP000016203">
    <property type="component" value="Unassembled WGS sequence"/>
</dbReference>
<dbReference type="RefSeq" id="WP_016163138.1">
    <property type="nucleotide sequence ID" value="NZ_KE007347.1"/>
</dbReference>
<evidence type="ECO:0000313" key="4">
    <source>
        <dbReference type="Proteomes" id="UP000016203"/>
    </source>
</evidence>
<evidence type="ECO:0000313" key="3">
    <source>
        <dbReference type="EMBL" id="EOR08830.1"/>
    </source>
</evidence>
<dbReference type="PATRIC" id="fig|1217699.3.peg.1314"/>
<organism evidence="3 4">
    <name type="scientific">Acinetobacter genomosp. 15BJ</name>
    <dbReference type="NCBI Taxonomy" id="106651"/>
    <lineage>
        <taxon>Bacteria</taxon>
        <taxon>Pseudomonadati</taxon>
        <taxon>Pseudomonadota</taxon>
        <taxon>Gammaproteobacteria</taxon>
        <taxon>Moraxellales</taxon>
        <taxon>Moraxellaceae</taxon>
        <taxon>Acinetobacter</taxon>
    </lineage>
</organism>
<proteinExistence type="predicted"/>
<gene>
    <name evidence="3" type="ORF">F896_01360</name>
</gene>
<protein>
    <recommendedName>
        <fullName evidence="2">Lcl C-terminal domain-containing protein</fullName>
    </recommendedName>
</protein>
<comment type="caution">
    <text evidence="3">The sequence shown here is derived from an EMBL/GenBank/DDBJ whole genome shotgun (WGS) entry which is preliminary data.</text>
</comment>
<reference evidence="3 4" key="1">
    <citation type="submission" date="2013-03" db="EMBL/GenBank/DDBJ databases">
        <title>The Genome Sequence of Acinetobacter sp. CIP 110321.</title>
        <authorList>
            <consortium name="The Broad Institute Genome Sequencing Platform"/>
            <consortium name="The Broad Institute Genome Sequencing Center for Infectious Disease"/>
            <person name="Cerqueira G."/>
            <person name="Feldgarden M."/>
            <person name="Courvalin P."/>
            <person name="Perichon B."/>
            <person name="Grillot-Courvalin C."/>
            <person name="Clermont D."/>
            <person name="Rocha E."/>
            <person name="Yoon E.-J."/>
            <person name="Nemec A."/>
            <person name="Walker B."/>
            <person name="Young S.K."/>
            <person name="Zeng Q."/>
            <person name="Gargeya S."/>
            <person name="Fitzgerald M."/>
            <person name="Haas B."/>
            <person name="Abouelleil A."/>
            <person name="Alvarado L."/>
            <person name="Arachchi H.M."/>
            <person name="Berlin A.M."/>
            <person name="Chapman S.B."/>
            <person name="Dewar J."/>
            <person name="Goldberg J."/>
            <person name="Griggs A."/>
            <person name="Gujja S."/>
            <person name="Hansen M."/>
            <person name="Howarth C."/>
            <person name="Imamovic A."/>
            <person name="Larimer J."/>
            <person name="McCowan C."/>
            <person name="Murphy C."/>
            <person name="Neiman D."/>
            <person name="Pearson M."/>
            <person name="Priest M."/>
            <person name="Roberts A."/>
            <person name="Saif S."/>
            <person name="Shea T."/>
            <person name="Sisk P."/>
            <person name="Sykes S."/>
            <person name="Wortman J."/>
            <person name="Nusbaum C."/>
            <person name="Birren B."/>
        </authorList>
    </citation>
    <scope>NUCLEOTIDE SEQUENCE [LARGE SCALE GENOMIC DNA]</scope>
    <source>
        <strain evidence="3 4">CIP 110321</strain>
    </source>
</reference>
<dbReference type="OrthoDB" id="9793251at2"/>
<name>R9B3J9_9GAMM</name>
<feature type="domain" description="Lcl C-terminal" evidence="2">
    <location>
        <begin position="161"/>
        <end position="284"/>
    </location>
</feature>
<dbReference type="AlphaFoldDB" id="R9B3J9"/>
<dbReference type="InterPro" id="IPR011460">
    <property type="entry name" value="Lcl_C"/>
</dbReference>
<evidence type="ECO:0000259" key="2">
    <source>
        <dbReference type="Pfam" id="PF07603"/>
    </source>
</evidence>
<dbReference type="EMBL" id="AQFL01000009">
    <property type="protein sequence ID" value="EOR08830.1"/>
    <property type="molecule type" value="Genomic_DNA"/>
</dbReference>
<feature type="region of interest" description="Disordered" evidence="1">
    <location>
        <begin position="132"/>
        <end position="153"/>
    </location>
</feature>
<dbReference type="HOGENOM" id="CLU_961816_0_0_6"/>
<sequence length="289" mass="33530">MKNNTLSDFFSSSTEFSAIDHFLQLMVKTNTFDQMLDVLQANLSQTEQDNHQLQETIFNLVQKEKRYEQDIKSLTLKFSTKIADLERKESTYQQDIKSLKQQFNTKIADLESRENKYRQEIDQLRQKIKQQVENTKTENVQSSQRPKTQTIHSNNELEQGVWTDPKTGLMWARISIGQEWKNNKIVGSPKWIDWRKGSHLCETLKLAGYNDWRLPTINELATLMSANRKGYVNENILSQSGSKLGFYWSSSSTQYSGIQGVDFDKGIIITYNHLQFDGLIRAVRNSKIG</sequence>